<name>A0A2Z7AU85_9LAMI</name>
<protein>
    <submittedName>
        <fullName evidence="2">Uncharacterized protein</fullName>
    </submittedName>
</protein>
<dbReference type="Proteomes" id="UP000250235">
    <property type="component" value="Unassembled WGS sequence"/>
</dbReference>
<dbReference type="EMBL" id="KV013978">
    <property type="protein sequence ID" value="KZV22989.1"/>
    <property type="molecule type" value="Genomic_DNA"/>
</dbReference>
<evidence type="ECO:0000256" key="1">
    <source>
        <dbReference type="SAM" id="MobiDB-lite"/>
    </source>
</evidence>
<keyword evidence="3" id="KW-1185">Reference proteome</keyword>
<evidence type="ECO:0000313" key="3">
    <source>
        <dbReference type="Proteomes" id="UP000250235"/>
    </source>
</evidence>
<dbReference type="OrthoDB" id="342281at2759"/>
<feature type="region of interest" description="Disordered" evidence="1">
    <location>
        <begin position="148"/>
        <end position="188"/>
    </location>
</feature>
<reference evidence="2 3" key="1">
    <citation type="journal article" date="2015" name="Proc. Natl. Acad. Sci. U.S.A.">
        <title>The resurrection genome of Boea hygrometrica: A blueprint for survival of dehydration.</title>
        <authorList>
            <person name="Xiao L."/>
            <person name="Yang G."/>
            <person name="Zhang L."/>
            <person name="Yang X."/>
            <person name="Zhao S."/>
            <person name="Ji Z."/>
            <person name="Zhou Q."/>
            <person name="Hu M."/>
            <person name="Wang Y."/>
            <person name="Chen M."/>
            <person name="Xu Y."/>
            <person name="Jin H."/>
            <person name="Xiao X."/>
            <person name="Hu G."/>
            <person name="Bao F."/>
            <person name="Hu Y."/>
            <person name="Wan P."/>
            <person name="Li L."/>
            <person name="Deng X."/>
            <person name="Kuang T."/>
            <person name="Xiang C."/>
            <person name="Zhu J.K."/>
            <person name="Oliver M.J."/>
            <person name="He Y."/>
        </authorList>
    </citation>
    <scope>NUCLEOTIDE SEQUENCE [LARGE SCALE GENOMIC DNA]</scope>
    <source>
        <strain evidence="3">cv. XS01</strain>
    </source>
</reference>
<proteinExistence type="predicted"/>
<organism evidence="2 3">
    <name type="scientific">Dorcoceras hygrometricum</name>
    <dbReference type="NCBI Taxonomy" id="472368"/>
    <lineage>
        <taxon>Eukaryota</taxon>
        <taxon>Viridiplantae</taxon>
        <taxon>Streptophyta</taxon>
        <taxon>Embryophyta</taxon>
        <taxon>Tracheophyta</taxon>
        <taxon>Spermatophyta</taxon>
        <taxon>Magnoliopsida</taxon>
        <taxon>eudicotyledons</taxon>
        <taxon>Gunneridae</taxon>
        <taxon>Pentapetalae</taxon>
        <taxon>asterids</taxon>
        <taxon>lamiids</taxon>
        <taxon>Lamiales</taxon>
        <taxon>Gesneriaceae</taxon>
        <taxon>Didymocarpoideae</taxon>
        <taxon>Trichosporeae</taxon>
        <taxon>Loxocarpinae</taxon>
        <taxon>Dorcoceras</taxon>
    </lineage>
</organism>
<evidence type="ECO:0000313" key="2">
    <source>
        <dbReference type="EMBL" id="KZV22989.1"/>
    </source>
</evidence>
<accession>A0A2Z7AU85</accession>
<sequence>MNYEGYLPLKSLTYLMKLLEKIDRELKKITRQHRALRTLASLPLLAPEASIAEDAANVVVPQITWSQARKSLLTGDNPAQPAEPQVFFLEFSTQAEQEQAATKQPAQQDEQVETIVRNVENVEETEVEHQAPEKEHLGSVDGQQVLEQPAPEEEDQPQNSPSYGSSARFSIHNEDSKDNFGPYPSANPSLKEMQNIVASLDSKVQSMVGSLDSKVDELFNIQTFMKHDFGIYKRVFYEKMDTMAANIASSQKSLETSLVRQFTEHQL</sequence>
<dbReference type="AlphaFoldDB" id="A0A2Z7AU85"/>
<feature type="compositionally biased region" description="Polar residues" evidence="1">
    <location>
        <begin position="159"/>
        <end position="168"/>
    </location>
</feature>
<gene>
    <name evidence="2" type="ORF">F511_20390</name>
</gene>